<dbReference type="RefSeq" id="WP_127906043.1">
    <property type="nucleotide sequence ID" value="NZ_RQXX01000002.1"/>
</dbReference>
<feature type="domain" description="Heme NO-binding" evidence="1">
    <location>
        <begin position="8"/>
        <end position="160"/>
    </location>
</feature>
<dbReference type="SUPFAM" id="SSF111126">
    <property type="entry name" value="Ligand-binding domain in the NO signalling and Golgi transport"/>
    <property type="match status" value="1"/>
</dbReference>
<reference evidence="2 3" key="1">
    <citation type="submission" date="2018-11" db="EMBL/GenBank/DDBJ databases">
        <title>Mesobaculum littorinae gen. nov., sp. nov., isolated from Littorina scabra that represents a novel genus of the order Rhodobacteraceae.</title>
        <authorList>
            <person name="Li F."/>
        </authorList>
    </citation>
    <scope>NUCLEOTIDE SEQUENCE [LARGE SCALE GENOMIC DNA]</scope>
    <source>
        <strain evidence="2 3">M0103</strain>
    </source>
</reference>
<organism evidence="2 3">
    <name type="scientific">Mesobaculum littorinae</name>
    <dbReference type="NCBI Taxonomy" id="2486419"/>
    <lineage>
        <taxon>Bacteria</taxon>
        <taxon>Pseudomonadati</taxon>
        <taxon>Pseudomonadota</taxon>
        <taxon>Alphaproteobacteria</taxon>
        <taxon>Rhodobacterales</taxon>
        <taxon>Roseobacteraceae</taxon>
        <taxon>Mesobaculum</taxon>
    </lineage>
</organism>
<evidence type="ECO:0000313" key="2">
    <source>
        <dbReference type="EMBL" id="RVV98811.1"/>
    </source>
</evidence>
<dbReference type="InterPro" id="IPR024096">
    <property type="entry name" value="NO_sig/Golgi_transp_ligand-bd"/>
</dbReference>
<accession>A0A438AJ51</accession>
<dbReference type="AlphaFoldDB" id="A0A438AJ51"/>
<dbReference type="PANTHER" id="PTHR45655:SF13">
    <property type="entry name" value="SOLUBLE GUANYLATE CYCLASE GCY-32-RELATED"/>
    <property type="match status" value="1"/>
</dbReference>
<dbReference type="EMBL" id="RQXX01000002">
    <property type="protein sequence ID" value="RVV98811.1"/>
    <property type="molecule type" value="Genomic_DNA"/>
</dbReference>
<gene>
    <name evidence="2" type="ORF">EKE94_07890</name>
</gene>
<dbReference type="PANTHER" id="PTHR45655">
    <property type="entry name" value="GUANYLATE CYCLASE SOLUBLE SUBUNIT BETA-2"/>
    <property type="match status" value="1"/>
</dbReference>
<dbReference type="InterPro" id="IPR038158">
    <property type="entry name" value="H-NOX_domain_sf"/>
</dbReference>
<dbReference type="Gene3D" id="3.90.1520.10">
    <property type="entry name" value="H-NOX domain"/>
    <property type="match status" value="1"/>
</dbReference>
<keyword evidence="3" id="KW-1185">Reference proteome</keyword>
<dbReference type="Pfam" id="PF07700">
    <property type="entry name" value="HNOB"/>
    <property type="match status" value="1"/>
</dbReference>
<proteinExistence type="predicted"/>
<protein>
    <submittedName>
        <fullName evidence="2">Heme NO-binding protein</fullName>
    </submittedName>
</protein>
<dbReference type="OrthoDB" id="981203at2"/>
<evidence type="ECO:0000259" key="1">
    <source>
        <dbReference type="Pfam" id="PF07700"/>
    </source>
</evidence>
<comment type="caution">
    <text evidence="2">The sequence shown here is derived from an EMBL/GenBank/DDBJ whole genome shotgun (WGS) entry which is preliminary data.</text>
</comment>
<evidence type="ECO:0000313" key="3">
    <source>
        <dbReference type="Proteomes" id="UP000285908"/>
    </source>
</evidence>
<dbReference type="InterPro" id="IPR011644">
    <property type="entry name" value="Heme_NO-bd"/>
</dbReference>
<sequence length="225" mass="24524">MTGYVMHGLFNRALQRFVQDTYGADVWDDIARSADLGLVCFEALLVYDDDLTEAVLRAGSKRLDKSREALLEDMGTYLVSHPKVTAPRRLLRFGGEDYVAFLHSLDDLPDRARLAVPDLDLPQMRVREGRDGRYLVHCRCRFAGEGLVLLGILRGMADDYGALASFDVQPAAWGLGGFADPDAALERGDLDGAAPGAPGVGLVIEVDIHLLDYAAGRTFALAEQA</sequence>
<dbReference type="GO" id="GO:0020037">
    <property type="term" value="F:heme binding"/>
    <property type="evidence" value="ECO:0007669"/>
    <property type="project" value="InterPro"/>
</dbReference>
<dbReference type="Proteomes" id="UP000285908">
    <property type="component" value="Unassembled WGS sequence"/>
</dbReference>
<name>A0A438AJ51_9RHOB</name>